<gene>
    <name evidence="3" type="ORF">PENARI_c006G10452</name>
</gene>
<feature type="chain" id="PRO_5009519698" description="Polymerase/histidinol phosphatase N-terminal domain-containing protein" evidence="1">
    <location>
        <begin position="23"/>
        <end position="486"/>
    </location>
</feature>
<evidence type="ECO:0000256" key="1">
    <source>
        <dbReference type="SAM" id="SignalP"/>
    </source>
</evidence>
<dbReference type="EMBL" id="LXJU01000006">
    <property type="protein sequence ID" value="OGE54498.1"/>
    <property type="molecule type" value="Genomic_DNA"/>
</dbReference>
<dbReference type="RefSeq" id="XP_022489933.1">
    <property type="nucleotide sequence ID" value="XM_022630586.1"/>
</dbReference>
<keyword evidence="1" id="KW-0732">Signal</keyword>
<evidence type="ECO:0000313" key="4">
    <source>
        <dbReference type="Proteomes" id="UP000177622"/>
    </source>
</evidence>
<protein>
    <recommendedName>
        <fullName evidence="2">Polymerase/histidinol phosphatase N-terminal domain-containing protein</fullName>
    </recommendedName>
</protein>
<evidence type="ECO:0000259" key="2">
    <source>
        <dbReference type="SMART" id="SM00481"/>
    </source>
</evidence>
<dbReference type="GeneID" id="34575320"/>
<dbReference type="InterPro" id="IPR016195">
    <property type="entry name" value="Pol/histidinol_Pase-like"/>
</dbReference>
<feature type="domain" description="Polymerase/histidinol phosphatase N-terminal" evidence="2">
    <location>
        <begin position="185"/>
        <end position="252"/>
    </location>
</feature>
<name>A0A1F5LMR6_PENAI</name>
<dbReference type="PANTHER" id="PTHR42924:SF3">
    <property type="entry name" value="POLYMERASE_HISTIDINOL PHOSPHATASE N-TERMINAL DOMAIN-CONTAINING PROTEIN"/>
    <property type="match status" value="1"/>
</dbReference>
<dbReference type="AlphaFoldDB" id="A0A1F5LMR6"/>
<organism evidence="3 4">
    <name type="scientific">Penicillium arizonense</name>
    <dbReference type="NCBI Taxonomy" id="1835702"/>
    <lineage>
        <taxon>Eukaryota</taxon>
        <taxon>Fungi</taxon>
        <taxon>Dikarya</taxon>
        <taxon>Ascomycota</taxon>
        <taxon>Pezizomycotina</taxon>
        <taxon>Eurotiomycetes</taxon>
        <taxon>Eurotiomycetidae</taxon>
        <taxon>Eurotiales</taxon>
        <taxon>Aspergillaceae</taxon>
        <taxon>Penicillium</taxon>
    </lineage>
</organism>
<dbReference type="Proteomes" id="UP000177622">
    <property type="component" value="Unassembled WGS sequence"/>
</dbReference>
<dbReference type="GO" id="GO:0004534">
    <property type="term" value="F:5'-3' RNA exonuclease activity"/>
    <property type="evidence" value="ECO:0007669"/>
    <property type="project" value="TreeGrafter"/>
</dbReference>
<proteinExistence type="predicted"/>
<sequence length="486" mass="52834">MGLSTKNALRFSLLCLFTSATATNTRKPVQLSLSGHIDQSEVYSFVYVSFEVEEGVTSISVVQDYALKGNGSSLDLGLFDQRGVEVPNSFGQFGTRGWSGGKRNNFTITPAWATPGYNPGPISPGTWNVVLGPYESTAKGIDWTLEIAMGFDPVNATFTPTYAPTNMDPICNGCTEAEEFTWQRGDFHMHTIYSDGKYTPEEQVAIGQSRDLSFVFLSDHNTDTSNQIAGSAQAAYAPDLLVGRAIEVTTRYGHWQAVGLDREQVIDWRYKPGDKPGFAEAAEQVRRAGGFVSVNHPFAECPACNWSLGWESNDAVEVWNGPWDSTDEQAVQLWQKMLVEGKRITAIGGSDSHAPPSVNGLPTSVVKGRGRSQAAIVEGVKAGRVYLVQGPGMDIAFEVVPKSLVAPAQIGDRLSAKMKDARFSAEGLAGQRMCLISDQGYIYNASIVDHKEIQHAVPSGAKFIRAEVRNSTSDEVLALTNPVWFL</sequence>
<dbReference type="CDD" id="cd07432">
    <property type="entry name" value="PHP_HisPPase"/>
    <property type="match status" value="1"/>
</dbReference>
<comment type="caution">
    <text evidence="3">The sequence shown here is derived from an EMBL/GenBank/DDBJ whole genome shotgun (WGS) entry which is preliminary data.</text>
</comment>
<dbReference type="Gene3D" id="3.20.20.140">
    <property type="entry name" value="Metal-dependent hydrolases"/>
    <property type="match status" value="1"/>
</dbReference>
<evidence type="ECO:0000313" key="3">
    <source>
        <dbReference type="EMBL" id="OGE54498.1"/>
    </source>
</evidence>
<dbReference type="GO" id="GO:0035312">
    <property type="term" value="F:5'-3' DNA exonuclease activity"/>
    <property type="evidence" value="ECO:0007669"/>
    <property type="project" value="TreeGrafter"/>
</dbReference>
<accession>A0A1F5LMR6</accession>
<feature type="signal peptide" evidence="1">
    <location>
        <begin position="1"/>
        <end position="22"/>
    </location>
</feature>
<dbReference type="OrthoDB" id="16564at2759"/>
<dbReference type="SUPFAM" id="SSF89550">
    <property type="entry name" value="PHP domain-like"/>
    <property type="match status" value="1"/>
</dbReference>
<dbReference type="InterPro" id="IPR003141">
    <property type="entry name" value="Pol/His_phosphatase_N"/>
</dbReference>
<dbReference type="PANTHER" id="PTHR42924">
    <property type="entry name" value="EXONUCLEASE"/>
    <property type="match status" value="1"/>
</dbReference>
<dbReference type="NCBIfam" id="NF038032">
    <property type="entry name" value="CehA_McbA_metalo"/>
    <property type="match status" value="1"/>
</dbReference>
<keyword evidence="4" id="KW-1185">Reference proteome</keyword>
<dbReference type="SMART" id="SM00481">
    <property type="entry name" value="POLIIIAc"/>
    <property type="match status" value="1"/>
</dbReference>
<dbReference type="InterPro" id="IPR052018">
    <property type="entry name" value="PHP_domain"/>
</dbReference>
<reference evidence="3 4" key="1">
    <citation type="journal article" date="2016" name="Sci. Rep.">
        <title>Penicillium arizonense, a new, genome sequenced fungal species, reveals a high chemical diversity in secreted metabolites.</title>
        <authorList>
            <person name="Grijseels S."/>
            <person name="Nielsen J.C."/>
            <person name="Randelovic M."/>
            <person name="Nielsen J."/>
            <person name="Nielsen K.F."/>
            <person name="Workman M."/>
            <person name="Frisvad J.C."/>
        </authorList>
    </citation>
    <scope>NUCLEOTIDE SEQUENCE [LARGE SCALE GENOMIC DNA]</scope>
    <source>
        <strain evidence="3 4">CBS 141311</strain>
    </source>
</reference>